<gene>
    <name evidence="2" type="ORF">GGQ54_002611</name>
</gene>
<accession>A0A7Z0ILY4</accession>
<dbReference type="Proteomes" id="UP000527616">
    <property type="component" value="Unassembled WGS sequence"/>
</dbReference>
<keyword evidence="3" id="KW-1185">Reference proteome</keyword>
<evidence type="ECO:0000313" key="3">
    <source>
        <dbReference type="Proteomes" id="UP000527616"/>
    </source>
</evidence>
<evidence type="ECO:0008006" key="4">
    <source>
        <dbReference type="Google" id="ProtNLM"/>
    </source>
</evidence>
<evidence type="ECO:0000256" key="1">
    <source>
        <dbReference type="SAM" id="MobiDB-lite"/>
    </source>
</evidence>
<name>A0A7Z0ILY4_9ACTN</name>
<proteinExistence type="predicted"/>
<protein>
    <recommendedName>
        <fullName evidence="4">Peptidase MA-like domain-containing protein</fullName>
    </recommendedName>
</protein>
<feature type="region of interest" description="Disordered" evidence="1">
    <location>
        <begin position="1"/>
        <end position="23"/>
    </location>
</feature>
<comment type="caution">
    <text evidence="2">The sequence shown here is derived from an EMBL/GenBank/DDBJ whole genome shotgun (WGS) entry which is preliminary data.</text>
</comment>
<organism evidence="2 3">
    <name type="scientific">Naumannella cuiyingiana</name>
    <dbReference type="NCBI Taxonomy" id="1347891"/>
    <lineage>
        <taxon>Bacteria</taxon>
        <taxon>Bacillati</taxon>
        <taxon>Actinomycetota</taxon>
        <taxon>Actinomycetes</taxon>
        <taxon>Propionibacteriales</taxon>
        <taxon>Propionibacteriaceae</taxon>
        <taxon>Naumannella</taxon>
    </lineage>
</organism>
<sequence length="360" mass="37185">MAAASMVLPGCAAPPTTAPGEDDPRVLLGDLVRAAVDDDRGLWESRSTPGGAATTDLLRSNLARLDLRGLAATGRQRPPGPGDPRGDRVIETTVTWSVDGWSVQRATPLWLVVEGTGDAARLAGIGAATTGAELPVWALEPVEPRAAGDVAVLAADDPAPWLAAAGRSGGELLIIVPRNADGFARLTGGSGRTGTAALTRSGSDDRGEIIVNPAVGRLTPEGRGVLIAHEAVHVETASWATDAPLWVEEGYAEWRAQQAWPEAVGEMDAILADGLRGRVPSGVPTDAEFGSGGTGYGRALLAWRVIAGGGPEAVPRAERAYAELAAGEPPERVLTGLGLSERELAAEIDRRIAELRGGAR</sequence>
<reference evidence="2 3" key="1">
    <citation type="submission" date="2020-07" db="EMBL/GenBank/DDBJ databases">
        <title>Sequencing the genomes of 1000 actinobacteria strains.</title>
        <authorList>
            <person name="Klenk H.-P."/>
        </authorList>
    </citation>
    <scope>NUCLEOTIDE SEQUENCE [LARGE SCALE GENOMIC DNA]</scope>
    <source>
        <strain evidence="2 3">DSM 103164</strain>
    </source>
</reference>
<dbReference type="RefSeq" id="WP_179445797.1">
    <property type="nucleotide sequence ID" value="NZ_JACBZS010000001.1"/>
</dbReference>
<dbReference type="AlphaFoldDB" id="A0A7Z0ILY4"/>
<evidence type="ECO:0000313" key="2">
    <source>
        <dbReference type="EMBL" id="NYI72051.1"/>
    </source>
</evidence>
<dbReference type="EMBL" id="JACBZS010000001">
    <property type="protein sequence ID" value="NYI72051.1"/>
    <property type="molecule type" value="Genomic_DNA"/>
</dbReference>